<dbReference type="CDD" id="cd05508">
    <property type="entry name" value="Bromo_RACK7"/>
    <property type="match status" value="1"/>
</dbReference>
<keyword evidence="20" id="KW-1185">Reference proteome</keyword>
<dbReference type="SMART" id="SM00297">
    <property type="entry name" value="BROMO"/>
    <property type="match status" value="1"/>
</dbReference>
<evidence type="ECO:0000313" key="20">
    <source>
        <dbReference type="Proteomes" id="UP000617340"/>
    </source>
</evidence>
<dbReference type="FunFam" id="6.10.140.2220:FF:000002">
    <property type="entry name" value="Protein kinase C-binding protein 1 isoform C"/>
    <property type="match status" value="1"/>
</dbReference>
<dbReference type="InterPro" id="IPR001487">
    <property type="entry name" value="Bromodomain"/>
</dbReference>
<dbReference type="PROSITE" id="PS01360">
    <property type="entry name" value="ZF_MYND_1"/>
    <property type="match status" value="1"/>
</dbReference>
<dbReference type="SUPFAM" id="SSF144232">
    <property type="entry name" value="HIT/MYND zinc finger-like"/>
    <property type="match status" value="1"/>
</dbReference>
<feature type="domain" description="MYND-type" evidence="18">
    <location>
        <begin position="993"/>
        <end position="1027"/>
    </location>
</feature>
<dbReference type="SUPFAM" id="SSF47370">
    <property type="entry name" value="Bromodomain"/>
    <property type="match status" value="1"/>
</dbReference>
<evidence type="ECO:0000256" key="7">
    <source>
        <dbReference type="ARBA" id="ARBA00022853"/>
    </source>
</evidence>
<evidence type="ECO:0000256" key="15">
    <source>
        <dbReference type="SAM" id="MobiDB-lite"/>
    </source>
</evidence>
<dbReference type="EMBL" id="JACSDZ010000003">
    <property type="protein sequence ID" value="KAF7410452.1"/>
    <property type="molecule type" value="Genomic_DNA"/>
</dbReference>
<evidence type="ECO:0000256" key="6">
    <source>
        <dbReference type="ARBA" id="ARBA00022833"/>
    </source>
</evidence>
<accession>A0A834KPN6</accession>
<dbReference type="InterPro" id="IPR013083">
    <property type="entry name" value="Znf_RING/FYVE/PHD"/>
</dbReference>
<evidence type="ECO:0000256" key="13">
    <source>
        <dbReference type="PROSITE-ProRule" id="PRU00134"/>
    </source>
</evidence>
<keyword evidence="9 12" id="KW-0103">Bromodomain</keyword>
<dbReference type="PROSITE" id="PS50812">
    <property type="entry name" value="PWWP"/>
    <property type="match status" value="1"/>
</dbReference>
<dbReference type="InterPro" id="IPR002893">
    <property type="entry name" value="Znf_MYND"/>
</dbReference>
<feature type="domain" description="Bromo" evidence="16">
    <location>
        <begin position="262"/>
        <end position="332"/>
    </location>
</feature>
<keyword evidence="14" id="KW-0175">Coiled coil</keyword>
<evidence type="ECO:0000256" key="10">
    <source>
        <dbReference type="ARBA" id="ARBA00023163"/>
    </source>
</evidence>
<dbReference type="PROSITE" id="PS50865">
    <property type="entry name" value="ZF_MYND_2"/>
    <property type="match status" value="1"/>
</dbReference>
<comment type="subcellular location">
    <subcellularLocation>
        <location evidence="2">Chromosome</location>
    </subcellularLocation>
    <subcellularLocation>
        <location evidence="1">Nucleus</location>
    </subcellularLocation>
</comment>
<feature type="compositionally biased region" description="Basic and acidic residues" evidence="15">
    <location>
        <begin position="7"/>
        <end position="17"/>
    </location>
</feature>
<dbReference type="GO" id="GO:0140006">
    <property type="term" value="F:histone H3 reader activity"/>
    <property type="evidence" value="ECO:0007669"/>
    <property type="project" value="UniProtKB-ARBA"/>
</dbReference>
<dbReference type="PANTHER" id="PTHR46453:SF5">
    <property type="entry name" value="PROTEIN KINASE C-BINDING PROTEIN 1 ISOFORM X1"/>
    <property type="match status" value="1"/>
</dbReference>
<evidence type="ECO:0000256" key="9">
    <source>
        <dbReference type="ARBA" id="ARBA00023117"/>
    </source>
</evidence>
<dbReference type="GO" id="GO:0003714">
    <property type="term" value="F:transcription corepressor activity"/>
    <property type="evidence" value="ECO:0007669"/>
    <property type="project" value="TreeGrafter"/>
</dbReference>
<dbReference type="Gene3D" id="3.30.40.10">
    <property type="entry name" value="Zinc/RING finger domain, C3HC4 (zinc finger)"/>
    <property type="match status" value="1"/>
</dbReference>
<comment type="caution">
    <text evidence="19">The sequence shown here is derived from an EMBL/GenBank/DDBJ whole genome shotgun (WGS) entry which is preliminary data.</text>
</comment>
<dbReference type="GO" id="GO:0005737">
    <property type="term" value="C:cytoplasm"/>
    <property type="evidence" value="ECO:0007669"/>
    <property type="project" value="TreeGrafter"/>
</dbReference>
<keyword evidence="11" id="KW-0539">Nucleus</keyword>
<dbReference type="Pfam" id="PF00439">
    <property type="entry name" value="Bromodomain"/>
    <property type="match status" value="1"/>
</dbReference>
<sequence>MDTSTKLSDDTNLEAKSECSISSESKNDSLKHTNQVDTTNVALKEKENVDKINNIKGAINEIDAENTTANASCVKVENESNSKNIITPSIDTPSIDTPSTDIQYNIKVKEIKTEQKNENLTEDTSSNADTVKESCEDTTTDTTEKNINNVKRKRRTLSTQESTSLSEENGVRSKRKKLKNTSDKFCWRCHKESAEARCSACPRSWHRRCMGGTPPISVHNWICGECAMILKAENAETRSAAMAELSVDQLCMLLKNVVQRMREYSGSEPFWKPVELNETPNYLDYVVKPMDLNLLESNVRSKLYGSTDAFMSDAKWIQHNCIVYNTCGGVYADTSKLTNTAKQIIKVARQEVSEIEACPDCYAHSRNLPRPQPSWFIEPCRQPHPLVWAKLKGFPFWPAKAMPRLNSQGFVDVRFFGEHDRAWIPPRDLYLYSEDPPAPLPRKRKVDMDECVREITRHCRKLELVFGKFKFAPPKVQYNPHDPMQIKLMLPNYDPLQPNNCTSSEFLVPKKKAAFRKRNLSIKDKSQTETSAIDNKLDSDTTASDDENKSRNKTQKLATSDQSSPSSDNSINLDMLQSEFKKKMVNIENKMSMENVSTEENESIKSDRKNIEENNTNAHLQRPNESNLPILKNNLHITHDNLITTDQVLKHNESLKMEQASKKHSTVKPTANKSNTSELLKIASKLTKNTVKVYKPKTRLVDKLNAEKALKSLSENEQKTKTGLPSMELMVPVTLPLLQSDKHDLPNKITTNATATSSVSTFTTISQNNIRFFASNSTLGQTTLVTNSKSVDTVQQSTLAENNLTSKETCTIIKSGSKEQKRESKARKSFPNKPSIFPQITLHSPSNTLSSSTESTIYITTPQKENSVGYQLLPPEAGPLSARLYHGAEELARRMAQLMEEAYREAAHSNQNCENDTTDKHHATVHFLRLQIERMRWQHQQQLAELKHNTDRMLREMKASLEVERLRAVEETRREIEQEKIRCIEETKRKQWCAMCHREALFYCCWNTAYCDYACQQSHWPTHMRSCAQKPSFTTIVTTTAVGSNQQQNINTKVCNPACRVYSLPHNKSPGLSSHYVSCSKNEDN</sequence>
<dbReference type="PANTHER" id="PTHR46453">
    <property type="entry name" value="PROTEIN KINASE C-BINDING PROTEIN 1"/>
    <property type="match status" value="1"/>
</dbReference>
<evidence type="ECO:0000256" key="4">
    <source>
        <dbReference type="ARBA" id="ARBA00022723"/>
    </source>
</evidence>
<dbReference type="InterPro" id="IPR000313">
    <property type="entry name" value="PWWP_dom"/>
</dbReference>
<feature type="region of interest" description="Disordered" evidence="15">
    <location>
        <begin position="1"/>
        <end position="33"/>
    </location>
</feature>
<dbReference type="GO" id="GO:0005634">
    <property type="term" value="C:nucleus"/>
    <property type="evidence" value="ECO:0007669"/>
    <property type="project" value="UniProtKB-SubCell"/>
</dbReference>
<evidence type="ECO:0000256" key="14">
    <source>
        <dbReference type="SAM" id="Coils"/>
    </source>
</evidence>
<feature type="compositionally biased region" description="Low complexity" evidence="15">
    <location>
        <begin position="157"/>
        <end position="168"/>
    </location>
</feature>
<feature type="compositionally biased region" description="Low complexity" evidence="15">
    <location>
        <begin position="560"/>
        <end position="570"/>
    </location>
</feature>
<dbReference type="CDD" id="cd15538">
    <property type="entry name" value="PHD_PRKCBP1"/>
    <property type="match status" value="1"/>
</dbReference>
<dbReference type="InterPro" id="IPR056987">
    <property type="entry name" value="ZMYND8_CC"/>
</dbReference>
<reference evidence="19" key="1">
    <citation type="journal article" date="2020" name="G3 (Bethesda)">
        <title>High-Quality Assemblies for Three Invasive Social Wasps from the &lt;i&gt;Vespula&lt;/i&gt; Genus.</title>
        <authorList>
            <person name="Harrop T.W.R."/>
            <person name="Guhlin J."/>
            <person name="McLaughlin G.M."/>
            <person name="Permina E."/>
            <person name="Stockwell P."/>
            <person name="Gilligan J."/>
            <person name="Le Lec M.F."/>
            <person name="Gruber M.A.M."/>
            <person name="Quinn O."/>
            <person name="Lovegrove M."/>
            <person name="Duncan E.J."/>
            <person name="Remnant E.J."/>
            <person name="Van Eeckhoven J."/>
            <person name="Graham B."/>
            <person name="Knapp R.A."/>
            <person name="Langford K.W."/>
            <person name="Kronenberg Z."/>
            <person name="Press M.O."/>
            <person name="Eacker S.M."/>
            <person name="Wilson-Rankin E.E."/>
            <person name="Purcell J."/>
            <person name="Lester P.J."/>
            <person name="Dearden P.K."/>
        </authorList>
    </citation>
    <scope>NUCLEOTIDE SEQUENCE</scope>
    <source>
        <strain evidence="19">Linc-1</strain>
    </source>
</reference>
<evidence type="ECO:0000256" key="8">
    <source>
        <dbReference type="ARBA" id="ARBA00023015"/>
    </source>
</evidence>
<keyword evidence="4" id="KW-0479">Metal-binding</keyword>
<feature type="domain" description="PWWP" evidence="17">
    <location>
        <begin position="383"/>
        <end position="435"/>
    </location>
</feature>
<keyword evidence="10" id="KW-0804">Transcription</keyword>
<feature type="region of interest" description="Disordered" evidence="15">
    <location>
        <begin position="117"/>
        <end position="174"/>
    </location>
</feature>
<dbReference type="Gene3D" id="1.20.920.10">
    <property type="entry name" value="Bromodomain-like"/>
    <property type="match status" value="1"/>
</dbReference>
<evidence type="ECO:0000256" key="1">
    <source>
        <dbReference type="ARBA" id="ARBA00004123"/>
    </source>
</evidence>
<dbReference type="GO" id="GO:0005694">
    <property type="term" value="C:chromosome"/>
    <property type="evidence" value="ECO:0007669"/>
    <property type="project" value="UniProtKB-SubCell"/>
</dbReference>
<dbReference type="InterPro" id="IPR044075">
    <property type="entry name" value="PRKCBP1_PHD"/>
</dbReference>
<protein>
    <recommendedName>
        <fullName evidence="21">Protein kinase C-binding protein 1</fullName>
    </recommendedName>
</protein>
<evidence type="ECO:0008006" key="21">
    <source>
        <dbReference type="Google" id="ProtNLM"/>
    </source>
</evidence>
<dbReference type="SUPFAM" id="SSF57903">
    <property type="entry name" value="FYVE/PHD zinc finger"/>
    <property type="match status" value="1"/>
</dbReference>
<feature type="region of interest" description="Disordered" evidence="15">
    <location>
        <begin position="525"/>
        <end position="571"/>
    </location>
</feature>
<keyword evidence="7" id="KW-0156">Chromatin regulator</keyword>
<evidence type="ECO:0000313" key="19">
    <source>
        <dbReference type="EMBL" id="KAF7410452.1"/>
    </source>
</evidence>
<dbReference type="Proteomes" id="UP000617340">
    <property type="component" value="Unassembled WGS sequence"/>
</dbReference>
<dbReference type="GO" id="GO:0008270">
    <property type="term" value="F:zinc ion binding"/>
    <property type="evidence" value="ECO:0007669"/>
    <property type="project" value="UniProtKB-KW"/>
</dbReference>
<dbReference type="Pfam" id="PF24324">
    <property type="entry name" value="MYND_ZMYND11_ZMYD8"/>
    <property type="match status" value="1"/>
</dbReference>
<evidence type="ECO:0000259" key="16">
    <source>
        <dbReference type="PROSITE" id="PS50014"/>
    </source>
</evidence>
<dbReference type="Pfam" id="PF00855">
    <property type="entry name" value="PWWP"/>
    <property type="match status" value="1"/>
</dbReference>
<dbReference type="InterPro" id="IPR057053">
    <property type="entry name" value="MYND_ZMYND11_ZMYD8"/>
</dbReference>
<keyword evidence="5 13" id="KW-0863">Zinc-finger</keyword>
<dbReference type="Gene3D" id="6.10.140.2220">
    <property type="match status" value="1"/>
</dbReference>
<keyword evidence="6" id="KW-0862">Zinc</keyword>
<feature type="region of interest" description="Disordered" evidence="15">
    <location>
        <begin position="815"/>
        <end position="848"/>
    </location>
</feature>
<keyword evidence="8" id="KW-0805">Transcription regulation</keyword>
<evidence type="ECO:0000259" key="17">
    <source>
        <dbReference type="PROSITE" id="PS50812"/>
    </source>
</evidence>
<dbReference type="InterPro" id="IPR011011">
    <property type="entry name" value="Znf_FYVE_PHD"/>
</dbReference>
<feature type="coiled-coil region" evidence="14">
    <location>
        <begin position="959"/>
        <end position="989"/>
    </location>
</feature>
<evidence type="ECO:0000256" key="11">
    <source>
        <dbReference type="ARBA" id="ARBA00023242"/>
    </source>
</evidence>
<dbReference type="InterPro" id="IPR037967">
    <property type="entry name" value="ZMYND8_Bromo_dom"/>
</dbReference>
<dbReference type="SUPFAM" id="SSF63748">
    <property type="entry name" value="Tudor/PWWP/MBT"/>
    <property type="match status" value="1"/>
</dbReference>
<name>A0A834KPN6_VESGE</name>
<dbReference type="PROSITE" id="PS50014">
    <property type="entry name" value="BROMODOMAIN_2"/>
    <property type="match status" value="1"/>
</dbReference>
<evidence type="ECO:0000256" key="12">
    <source>
        <dbReference type="PROSITE-ProRule" id="PRU00035"/>
    </source>
</evidence>
<evidence type="ECO:0000256" key="2">
    <source>
        <dbReference type="ARBA" id="ARBA00004286"/>
    </source>
</evidence>
<dbReference type="AlphaFoldDB" id="A0A834KPN6"/>
<keyword evidence="3" id="KW-0158">Chromosome</keyword>
<proteinExistence type="predicted"/>
<gene>
    <name evidence="19" type="ORF">HZH68_004833</name>
</gene>
<evidence type="ECO:0000259" key="18">
    <source>
        <dbReference type="PROSITE" id="PS50865"/>
    </source>
</evidence>
<dbReference type="Gene3D" id="2.30.30.140">
    <property type="match status" value="1"/>
</dbReference>
<dbReference type="SMART" id="SM00293">
    <property type="entry name" value="PWWP"/>
    <property type="match status" value="1"/>
</dbReference>
<dbReference type="Pfam" id="PF23460">
    <property type="entry name" value="ZMYND8_CC"/>
    <property type="match status" value="1"/>
</dbReference>
<dbReference type="PRINTS" id="PR00503">
    <property type="entry name" value="BROMODOMAIN"/>
</dbReference>
<dbReference type="InterPro" id="IPR036427">
    <property type="entry name" value="Bromodomain-like_sf"/>
</dbReference>
<evidence type="ECO:0000256" key="3">
    <source>
        <dbReference type="ARBA" id="ARBA00022454"/>
    </source>
</evidence>
<organism evidence="19 20">
    <name type="scientific">Vespula germanica</name>
    <name type="common">German yellow jacket</name>
    <name type="synonym">Paravespula germanica</name>
    <dbReference type="NCBI Taxonomy" id="30212"/>
    <lineage>
        <taxon>Eukaryota</taxon>
        <taxon>Metazoa</taxon>
        <taxon>Ecdysozoa</taxon>
        <taxon>Arthropoda</taxon>
        <taxon>Hexapoda</taxon>
        <taxon>Insecta</taxon>
        <taxon>Pterygota</taxon>
        <taxon>Neoptera</taxon>
        <taxon>Endopterygota</taxon>
        <taxon>Hymenoptera</taxon>
        <taxon>Apocrita</taxon>
        <taxon>Aculeata</taxon>
        <taxon>Vespoidea</taxon>
        <taxon>Vespidae</taxon>
        <taxon>Vespinae</taxon>
        <taxon>Vespula</taxon>
    </lineage>
</organism>
<dbReference type="CDD" id="cd20160">
    <property type="entry name" value="PWWP_PRKCBP1"/>
    <property type="match status" value="1"/>
</dbReference>
<evidence type="ECO:0000256" key="5">
    <source>
        <dbReference type="ARBA" id="ARBA00022771"/>
    </source>
</evidence>